<dbReference type="EMBL" id="KN822958">
    <property type="protein sequence ID" value="KIO31978.1"/>
    <property type="molecule type" value="Genomic_DNA"/>
</dbReference>
<keyword evidence="5" id="KW-1185">Reference proteome</keyword>
<proteinExistence type="predicted"/>
<name>A0A0C3LDG6_9AGAM</name>
<dbReference type="Pfam" id="PF00734">
    <property type="entry name" value="CBM_1"/>
    <property type="match status" value="1"/>
</dbReference>
<dbReference type="OrthoDB" id="3246738at2759"/>
<feature type="domain" description="CBM1" evidence="3">
    <location>
        <begin position="26"/>
        <end position="48"/>
    </location>
</feature>
<gene>
    <name evidence="4" type="ORF">M407DRAFT_19001</name>
</gene>
<dbReference type="Proteomes" id="UP000054248">
    <property type="component" value="Unassembled WGS sequence"/>
</dbReference>
<reference evidence="5" key="2">
    <citation type="submission" date="2015-01" db="EMBL/GenBank/DDBJ databases">
        <title>Evolutionary Origins and Diversification of the Mycorrhizal Mutualists.</title>
        <authorList>
            <consortium name="DOE Joint Genome Institute"/>
            <consortium name="Mycorrhizal Genomics Consortium"/>
            <person name="Kohler A."/>
            <person name="Kuo A."/>
            <person name="Nagy L.G."/>
            <person name="Floudas D."/>
            <person name="Copeland A."/>
            <person name="Barry K.W."/>
            <person name="Cichocki N."/>
            <person name="Veneault-Fourrey C."/>
            <person name="LaButti K."/>
            <person name="Lindquist E.A."/>
            <person name="Lipzen A."/>
            <person name="Lundell T."/>
            <person name="Morin E."/>
            <person name="Murat C."/>
            <person name="Riley R."/>
            <person name="Ohm R."/>
            <person name="Sun H."/>
            <person name="Tunlid A."/>
            <person name="Henrissat B."/>
            <person name="Grigoriev I.V."/>
            <person name="Hibbett D.S."/>
            <person name="Martin F."/>
        </authorList>
    </citation>
    <scope>NUCLEOTIDE SEQUENCE [LARGE SCALE GENOMIC DNA]</scope>
    <source>
        <strain evidence="5">MUT 4182</strain>
    </source>
</reference>
<dbReference type="InterPro" id="IPR035971">
    <property type="entry name" value="CBD_sf"/>
</dbReference>
<evidence type="ECO:0000313" key="5">
    <source>
        <dbReference type="Proteomes" id="UP000054248"/>
    </source>
</evidence>
<protein>
    <recommendedName>
        <fullName evidence="3">CBM1 domain-containing protein</fullName>
    </recommendedName>
</protein>
<reference evidence="4 5" key="1">
    <citation type="submission" date="2014-04" db="EMBL/GenBank/DDBJ databases">
        <authorList>
            <consortium name="DOE Joint Genome Institute"/>
            <person name="Kuo A."/>
            <person name="Girlanda M."/>
            <person name="Perotto S."/>
            <person name="Kohler A."/>
            <person name="Nagy L.G."/>
            <person name="Floudas D."/>
            <person name="Copeland A."/>
            <person name="Barry K.W."/>
            <person name="Cichocki N."/>
            <person name="Veneault-Fourrey C."/>
            <person name="LaButti K."/>
            <person name="Lindquist E.A."/>
            <person name="Lipzen A."/>
            <person name="Lundell T."/>
            <person name="Morin E."/>
            <person name="Murat C."/>
            <person name="Sun H."/>
            <person name="Tunlid A."/>
            <person name="Henrissat B."/>
            <person name="Grigoriev I.V."/>
            <person name="Hibbett D.S."/>
            <person name="Martin F."/>
            <person name="Nordberg H.P."/>
            <person name="Cantor M.N."/>
            <person name="Hua S.X."/>
        </authorList>
    </citation>
    <scope>NUCLEOTIDE SEQUENCE [LARGE SCALE GENOMIC DNA]</scope>
    <source>
        <strain evidence="4 5">MUT 4182</strain>
    </source>
</reference>
<evidence type="ECO:0000256" key="2">
    <source>
        <dbReference type="SAM" id="SignalP"/>
    </source>
</evidence>
<dbReference type="InterPro" id="IPR000254">
    <property type="entry name" value="CBD"/>
</dbReference>
<dbReference type="AlphaFoldDB" id="A0A0C3LDG6"/>
<accession>A0A0C3LDG6</accession>
<dbReference type="GO" id="GO:0005975">
    <property type="term" value="P:carbohydrate metabolic process"/>
    <property type="evidence" value="ECO:0007669"/>
    <property type="project" value="InterPro"/>
</dbReference>
<sequence>MKFTLPSLAVLGAALTQVTAQVPVGGQCGGAGWDGFSQLCADGSYCALISDGELLSQFYDPSLADNFRLSRLLPMPLR</sequence>
<keyword evidence="1 2" id="KW-0732">Signal</keyword>
<evidence type="ECO:0000256" key="1">
    <source>
        <dbReference type="ARBA" id="ARBA00022729"/>
    </source>
</evidence>
<feature type="signal peptide" evidence="2">
    <location>
        <begin position="1"/>
        <end position="20"/>
    </location>
</feature>
<organism evidence="4 5">
    <name type="scientific">Tulasnella calospora MUT 4182</name>
    <dbReference type="NCBI Taxonomy" id="1051891"/>
    <lineage>
        <taxon>Eukaryota</taxon>
        <taxon>Fungi</taxon>
        <taxon>Dikarya</taxon>
        <taxon>Basidiomycota</taxon>
        <taxon>Agaricomycotina</taxon>
        <taxon>Agaricomycetes</taxon>
        <taxon>Cantharellales</taxon>
        <taxon>Tulasnellaceae</taxon>
        <taxon>Tulasnella</taxon>
    </lineage>
</organism>
<dbReference type="HOGENOM" id="CLU_2623807_0_0_1"/>
<dbReference type="SUPFAM" id="SSF57180">
    <property type="entry name" value="Cellulose-binding domain"/>
    <property type="match status" value="1"/>
</dbReference>
<dbReference type="GO" id="GO:0030248">
    <property type="term" value="F:cellulose binding"/>
    <property type="evidence" value="ECO:0007669"/>
    <property type="project" value="InterPro"/>
</dbReference>
<feature type="chain" id="PRO_5002179589" description="CBM1 domain-containing protein" evidence="2">
    <location>
        <begin position="21"/>
        <end position="78"/>
    </location>
</feature>
<evidence type="ECO:0000259" key="3">
    <source>
        <dbReference type="Pfam" id="PF00734"/>
    </source>
</evidence>
<evidence type="ECO:0000313" key="4">
    <source>
        <dbReference type="EMBL" id="KIO31978.1"/>
    </source>
</evidence>
<dbReference type="GO" id="GO:0005576">
    <property type="term" value="C:extracellular region"/>
    <property type="evidence" value="ECO:0007669"/>
    <property type="project" value="InterPro"/>
</dbReference>